<evidence type="ECO:0000313" key="2">
    <source>
        <dbReference type="Proteomes" id="UP000094385"/>
    </source>
</evidence>
<name>A0A1E3QEA9_LIPST</name>
<accession>A0A1E3QEA9</accession>
<dbReference type="EMBL" id="KV454290">
    <property type="protein sequence ID" value="ODQ75347.1"/>
    <property type="molecule type" value="Genomic_DNA"/>
</dbReference>
<dbReference type="Proteomes" id="UP000094385">
    <property type="component" value="Unassembled WGS sequence"/>
</dbReference>
<keyword evidence="2" id="KW-1185">Reference proteome</keyword>
<evidence type="ECO:0000313" key="1">
    <source>
        <dbReference type="EMBL" id="ODQ75347.1"/>
    </source>
</evidence>
<gene>
    <name evidence="1" type="ORF">LIPSTDRAFT_102129</name>
</gene>
<protein>
    <submittedName>
        <fullName evidence="1">Uncharacterized protein</fullName>
    </submittedName>
</protein>
<reference evidence="1 2" key="1">
    <citation type="journal article" date="2016" name="Proc. Natl. Acad. Sci. U.S.A.">
        <title>Comparative genomics of biotechnologically important yeasts.</title>
        <authorList>
            <person name="Riley R."/>
            <person name="Haridas S."/>
            <person name="Wolfe K.H."/>
            <person name="Lopes M.R."/>
            <person name="Hittinger C.T."/>
            <person name="Goeker M."/>
            <person name="Salamov A.A."/>
            <person name="Wisecaver J.H."/>
            <person name="Long T.M."/>
            <person name="Calvey C.H."/>
            <person name="Aerts A.L."/>
            <person name="Barry K.W."/>
            <person name="Choi C."/>
            <person name="Clum A."/>
            <person name="Coughlan A.Y."/>
            <person name="Deshpande S."/>
            <person name="Douglass A.P."/>
            <person name="Hanson S.J."/>
            <person name="Klenk H.-P."/>
            <person name="LaButti K.M."/>
            <person name="Lapidus A."/>
            <person name="Lindquist E.A."/>
            <person name="Lipzen A.M."/>
            <person name="Meier-Kolthoff J.P."/>
            <person name="Ohm R.A."/>
            <person name="Otillar R.P."/>
            <person name="Pangilinan J.L."/>
            <person name="Peng Y."/>
            <person name="Rokas A."/>
            <person name="Rosa C.A."/>
            <person name="Scheuner C."/>
            <person name="Sibirny A.A."/>
            <person name="Slot J.C."/>
            <person name="Stielow J.B."/>
            <person name="Sun H."/>
            <person name="Kurtzman C.P."/>
            <person name="Blackwell M."/>
            <person name="Grigoriev I.V."/>
            <person name="Jeffries T.W."/>
        </authorList>
    </citation>
    <scope>NUCLEOTIDE SEQUENCE [LARGE SCALE GENOMIC DNA]</scope>
    <source>
        <strain evidence="1 2">NRRL Y-11557</strain>
    </source>
</reference>
<dbReference type="AlphaFoldDB" id="A0A1E3QEA9"/>
<sequence>MPARSKGSLASSQNIWKKFLKAGPMREYDLVEGHGKYWNDYARIQQLNAMHHTTRKPLNMIPNTMCQRHPESYLSLLSQASSQVCRLNGNSK</sequence>
<organism evidence="1 2">
    <name type="scientific">Lipomyces starkeyi NRRL Y-11557</name>
    <dbReference type="NCBI Taxonomy" id="675824"/>
    <lineage>
        <taxon>Eukaryota</taxon>
        <taxon>Fungi</taxon>
        <taxon>Dikarya</taxon>
        <taxon>Ascomycota</taxon>
        <taxon>Saccharomycotina</taxon>
        <taxon>Lipomycetes</taxon>
        <taxon>Lipomycetales</taxon>
        <taxon>Lipomycetaceae</taxon>
        <taxon>Lipomyces</taxon>
    </lineage>
</organism>
<proteinExistence type="predicted"/>